<name>A0A9N7YFA0_PLEPL</name>
<protein>
    <submittedName>
        <fullName evidence="1">Uncharacterized protein</fullName>
    </submittedName>
</protein>
<evidence type="ECO:0000313" key="1">
    <source>
        <dbReference type="EMBL" id="CAB1422134.1"/>
    </source>
</evidence>
<keyword evidence="2" id="KW-1185">Reference proteome</keyword>
<proteinExistence type="predicted"/>
<dbReference type="EMBL" id="CADEAL010000563">
    <property type="protein sequence ID" value="CAB1422134.1"/>
    <property type="molecule type" value="Genomic_DNA"/>
</dbReference>
<accession>A0A9N7YFA0</accession>
<sequence>MPPVVHRRGVSPLRDGVGGRVCPLSLRGLFIIPMILQGCQCVLLSLLSLRHPDCTHVLSGDIQTDHMSSVETSRLITCPQWRHPDCTHVLSGDIQTAHMSSVETSG</sequence>
<dbReference type="AlphaFoldDB" id="A0A9N7YFA0"/>
<reference evidence="1" key="1">
    <citation type="submission" date="2020-03" db="EMBL/GenBank/DDBJ databases">
        <authorList>
            <person name="Weist P."/>
        </authorList>
    </citation>
    <scope>NUCLEOTIDE SEQUENCE</scope>
</reference>
<dbReference type="Proteomes" id="UP001153269">
    <property type="component" value="Unassembled WGS sequence"/>
</dbReference>
<comment type="caution">
    <text evidence="1">The sequence shown here is derived from an EMBL/GenBank/DDBJ whole genome shotgun (WGS) entry which is preliminary data.</text>
</comment>
<organism evidence="1 2">
    <name type="scientific">Pleuronectes platessa</name>
    <name type="common">European plaice</name>
    <dbReference type="NCBI Taxonomy" id="8262"/>
    <lineage>
        <taxon>Eukaryota</taxon>
        <taxon>Metazoa</taxon>
        <taxon>Chordata</taxon>
        <taxon>Craniata</taxon>
        <taxon>Vertebrata</taxon>
        <taxon>Euteleostomi</taxon>
        <taxon>Actinopterygii</taxon>
        <taxon>Neopterygii</taxon>
        <taxon>Teleostei</taxon>
        <taxon>Neoteleostei</taxon>
        <taxon>Acanthomorphata</taxon>
        <taxon>Carangaria</taxon>
        <taxon>Pleuronectiformes</taxon>
        <taxon>Pleuronectoidei</taxon>
        <taxon>Pleuronectidae</taxon>
        <taxon>Pleuronectes</taxon>
    </lineage>
</organism>
<gene>
    <name evidence="1" type="ORF">PLEPLA_LOCUS10023</name>
</gene>
<evidence type="ECO:0000313" key="2">
    <source>
        <dbReference type="Proteomes" id="UP001153269"/>
    </source>
</evidence>